<dbReference type="SUPFAM" id="SSF81296">
    <property type="entry name" value="E set domains"/>
    <property type="match status" value="1"/>
</dbReference>
<dbReference type="EMBL" id="QYUO01000002">
    <property type="protein sequence ID" value="RJF95708.1"/>
    <property type="molecule type" value="Genomic_DNA"/>
</dbReference>
<dbReference type="InterPro" id="IPR008335">
    <property type="entry name" value="Mopterin_OxRdtase_euk"/>
</dbReference>
<dbReference type="PANTHER" id="PTHR19372:SF7">
    <property type="entry name" value="SULFITE OXIDASE, MITOCHONDRIAL"/>
    <property type="match status" value="1"/>
</dbReference>
<evidence type="ECO:0000313" key="8">
    <source>
        <dbReference type="Proteomes" id="UP000265955"/>
    </source>
</evidence>
<keyword evidence="3" id="KW-0479">Metal-binding</keyword>
<evidence type="ECO:0000256" key="1">
    <source>
        <dbReference type="ARBA" id="ARBA00001924"/>
    </source>
</evidence>
<dbReference type="InterPro" id="IPR036374">
    <property type="entry name" value="OxRdtase_Mopterin-bd_sf"/>
</dbReference>
<dbReference type="InterPro" id="IPR000572">
    <property type="entry name" value="OxRdtase_Mopterin-bd_dom"/>
</dbReference>
<evidence type="ECO:0000256" key="4">
    <source>
        <dbReference type="ARBA" id="ARBA00023002"/>
    </source>
</evidence>
<evidence type="ECO:0000256" key="3">
    <source>
        <dbReference type="ARBA" id="ARBA00022723"/>
    </source>
</evidence>
<protein>
    <submittedName>
        <fullName evidence="7">Molybdenum-binding oxidoreductase</fullName>
    </submittedName>
</protein>
<gene>
    <name evidence="7" type="ORF">D3871_20225</name>
</gene>
<dbReference type="SUPFAM" id="SSF56524">
    <property type="entry name" value="Oxidoreductase molybdopterin-binding domain"/>
    <property type="match status" value="1"/>
</dbReference>
<dbReference type="Pfam" id="PF00174">
    <property type="entry name" value="Oxidored_molyb"/>
    <property type="match status" value="1"/>
</dbReference>
<sequence length="335" mass="36930">MNENERKAFAGYVFEGFHLKPSPPPHELTEFLTSDANLFETIHMGAPKVDESAWILAIDGLVRKPLRLSLADLKTLPYKEVTSFHECYGSPLKPATSPVHRVGNVTWTGVPLDVLLNLAGLEKDAQFIWSEGLDRGSYGGQAIDRYQKDIPLEKALSTEVLVAYAMNGMPLSINRGGPARLVVPGYFGTNSTKWLCKISAQRDRPQSPFTTVWYNETVGESGSTVTRPVWEATPHSIITSPGDQSTVQSGPVNLNGWAWAGQPVSKVEVSVDDGASWIEADVKPRHQFEWQRFQVLVNLPNGSHRIACRATDINGLTQPLSGSRNEVNRIQVIAK</sequence>
<dbReference type="GO" id="GO:0043546">
    <property type="term" value="F:molybdopterin cofactor binding"/>
    <property type="evidence" value="ECO:0007669"/>
    <property type="project" value="TreeGrafter"/>
</dbReference>
<organism evidence="7 8">
    <name type="scientific">Noviherbaspirillum saxi</name>
    <dbReference type="NCBI Taxonomy" id="2320863"/>
    <lineage>
        <taxon>Bacteria</taxon>
        <taxon>Pseudomonadati</taxon>
        <taxon>Pseudomonadota</taxon>
        <taxon>Betaproteobacteria</taxon>
        <taxon>Burkholderiales</taxon>
        <taxon>Oxalobacteraceae</taxon>
        <taxon>Noviherbaspirillum</taxon>
    </lineage>
</organism>
<dbReference type="GO" id="GO:0030151">
    <property type="term" value="F:molybdenum ion binding"/>
    <property type="evidence" value="ECO:0007669"/>
    <property type="project" value="InterPro"/>
</dbReference>
<dbReference type="PRINTS" id="PR00407">
    <property type="entry name" value="EUMOPTERIN"/>
</dbReference>
<keyword evidence="4" id="KW-0560">Oxidoreductase</keyword>
<keyword evidence="2" id="KW-0500">Molybdenum</keyword>
<dbReference type="RefSeq" id="WP_119770855.1">
    <property type="nucleotide sequence ID" value="NZ_QYUO01000002.1"/>
</dbReference>
<dbReference type="PANTHER" id="PTHR19372">
    <property type="entry name" value="SULFITE REDUCTASE"/>
    <property type="match status" value="1"/>
</dbReference>
<keyword evidence="8" id="KW-1185">Reference proteome</keyword>
<comment type="cofactor">
    <cofactor evidence="1">
        <name>Mo-molybdopterin</name>
        <dbReference type="ChEBI" id="CHEBI:71302"/>
    </cofactor>
</comment>
<evidence type="ECO:0000256" key="2">
    <source>
        <dbReference type="ARBA" id="ARBA00022505"/>
    </source>
</evidence>
<dbReference type="InterPro" id="IPR005066">
    <property type="entry name" value="MoCF_OxRdtse_dimer"/>
</dbReference>
<dbReference type="GO" id="GO:0006790">
    <property type="term" value="P:sulfur compound metabolic process"/>
    <property type="evidence" value="ECO:0007669"/>
    <property type="project" value="TreeGrafter"/>
</dbReference>
<dbReference type="Pfam" id="PF03404">
    <property type="entry name" value="Mo-co_dimer"/>
    <property type="match status" value="1"/>
</dbReference>
<feature type="domain" description="Oxidoreductase molybdopterin-binding" evidence="5">
    <location>
        <begin position="43"/>
        <end position="207"/>
    </location>
</feature>
<name>A0A3A3FJM8_9BURK</name>
<dbReference type="GO" id="GO:0008482">
    <property type="term" value="F:sulfite oxidase activity"/>
    <property type="evidence" value="ECO:0007669"/>
    <property type="project" value="TreeGrafter"/>
</dbReference>
<evidence type="ECO:0000259" key="5">
    <source>
        <dbReference type="Pfam" id="PF00174"/>
    </source>
</evidence>
<dbReference type="AlphaFoldDB" id="A0A3A3FJM8"/>
<feature type="domain" description="Moybdenum cofactor oxidoreductase dimerisation" evidence="6">
    <location>
        <begin position="230"/>
        <end position="324"/>
    </location>
</feature>
<dbReference type="Proteomes" id="UP000265955">
    <property type="component" value="Unassembled WGS sequence"/>
</dbReference>
<dbReference type="OrthoDB" id="9795587at2"/>
<evidence type="ECO:0000259" key="6">
    <source>
        <dbReference type="Pfam" id="PF03404"/>
    </source>
</evidence>
<accession>A0A3A3FJM8</accession>
<dbReference type="GO" id="GO:0020037">
    <property type="term" value="F:heme binding"/>
    <property type="evidence" value="ECO:0007669"/>
    <property type="project" value="TreeGrafter"/>
</dbReference>
<dbReference type="InterPro" id="IPR014756">
    <property type="entry name" value="Ig_E-set"/>
</dbReference>
<evidence type="ECO:0000313" key="7">
    <source>
        <dbReference type="EMBL" id="RJF95708.1"/>
    </source>
</evidence>
<dbReference type="Gene3D" id="2.60.40.650">
    <property type="match status" value="1"/>
</dbReference>
<reference evidence="8" key="1">
    <citation type="submission" date="2018-09" db="EMBL/GenBank/DDBJ databases">
        <authorList>
            <person name="Zhu H."/>
        </authorList>
    </citation>
    <scope>NUCLEOTIDE SEQUENCE [LARGE SCALE GENOMIC DNA]</scope>
    <source>
        <strain evidence="8">K1R23-30</strain>
    </source>
</reference>
<dbReference type="Gene3D" id="3.90.420.10">
    <property type="entry name" value="Oxidoreductase, molybdopterin-binding domain"/>
    <property type="match status" value="1"/>
</dbReference>
<comment type="caution">
    <text evidence="7">The sequence shown here is derived from an EMBL/GenBank/DDBJ whole genome shotgun (WGS) entry which is preliminary data.</text>
</comment>
<proteinExistence type="predicted"/>